<organism evidence="9 10">
    <name type="scientific">Kribbella deserti</name>
    <dbReference type="NCBI Taxonomy" id="1926257"/>
    <lineage>
        <taxon>Bacteria</taxon>
        <taxon>Bacillati</taxon>
        <taxon>Actinomycetota</taxon>
        <taxon>Actinomycetes</taxon>
        <taxon>Propionibacteriales</taxon>
        <taxon>Kribbellaceae</taxon>
        <taxon>Kribbella</taxon>
    </lineage>
</organism>
<keyword evidence="5 7" id="KW-0472">Membrane</keyword>
<reference evidence="9 10" key="1">
    <citation type="submission" date="2024-09" db="EMBL/GenBank/DDBJ databases">
        <authorList>
            <person name="Sun Q."/>
            <person name="Mori K."/>
        </authorList>
    </citation>
    <scope>NUCLEOTIDE SEQUENCE [LARGE SCALE GENOMIC DNA]</scope>
    <source>
        <strain evidence="9 10">CGMCC 1.15906</strain>
    </source>
</reference>
<keyword evidence="2" id="KW-1003">Cell membrane</keyword>
<gene>
    <name evidence="9" type="ORF">ACFFGN_29910</name>
</gene>
<evidence type="ECO:0000256" key="3">
    <source>
        <dbReference type="ARBA" id="ARBA00022692"/>
    </source>
</evidence>
<dbReference type="Pfam" id="PF13396">
    <property type="entry name" value="PLDc_N"/>
    <property type="match status" value="1"/>
</dbReference>
<sequence>MVRILPFLISLALSVYALFSCIQTRDEDVPHLPKLFWIVLIVLVPFVGPITWILMSRAHAHKQHVTGRSGHPSAGPRRPAPRQVAPDDDPEFLAWLAKNRPEAPGGAGKPSGKDDKPGKKDKPTGPADTSSGKSANPPGKSSSADTPKDADTPADRPDPDDGEAGDLSR</sequence>
<evidence type="ECO:0000313" key="10">
    <source>
        <dbReference type="Proteomes" id="UP001589890"/>
    </source>
</evidence>
<evidence type="ECO:0000259" key="8">
    <source>
        <dbReference type="Pfam" id="PF13396"/>
    </source>
</evidence>
<feature type="compositionally biased region" description="Basic and acidic residues" evidence="6">
    <location>
        <begin position="111"/>
        <end position="123"/>
    </location>
</feature>
<evidence type="ECO:0000256" key="4">
    <source>
        <dbReference type="ARBA" id="ARBA00022989"/>
    </source>
</evidence>
<dbReference type="EMBL" id="JBHLTC010000038">
    <property type="protein sequence ID" value="MFC0628323.1"/>
    <property type="molecule type" value="Genomic_DNA"/>
</dbReference>
<evidence type="ECO:0000256" key="1">
    <source>
        <dbReference type="ARBA" id="ARBA00004651"/>
    </source>
</evidence>
<feature type="compositionally biased region" description="Acidic residues" evidence="6">
    <location>
        <begin position="160"/>
        <end position="169"/>
    </location>
</feature>
<protein>
    <submittedName>
        <fullName evidence="9">PLD nuclease N-terminal domain-containing protein</fullName>
    </submittedName>
</protein>
<feature type="region of interest" description="Disordered" evidence="6">
    <location>
        <begin position="64"/>
        <end position="169"/>
    </location>
</feature>
<evidence type="ECO:0000313" key="9">
    <source>
        <dbReference type="EMBL" id="MFC0628323.1"/>
    </source>
</evidence>
<comment type="subcellular location">
    <subcellularLocation>
        <location evidence="1">Cell membrane</location>
        <topology evidence="1">Multi-pass membrane protein</topology>
    </subcellularLocation>
</comment>
<accession>A0ABV6QVW0</accession>
<evidence type="ECO:0000256" key="7">
    <source>
        <dbReference type="SAM" id="Phobius"/>
    </source>
</evidence>
<feature type="domain" description="Cardiolipin synthase N-terminal" evidence="8">
    <location>
        <begin position="12"/>
        <end position="56"/>
    </location>
</feature>
<dbReference type="Proteomes" id="UP001589890">
    <property type="component" value="Unassembled WGS sequence"/>
</dbReference>
<dbReference type="PROSITE" id="PS51257">
    <property type="entry name" value="PROKAR_LIPOPROTEIN"/>
    <property type="match status" value="1"/>
</dbReference>
<keyword evidence="10" id="KW-1185">Reference proteome</keyword>
<dbReference type="InterPro" id="IPR027379">
    <property type="entry name" value="CLS_N"/>
</dbReference>
<keyword evidence="3 7" id="KW-0812">Transmembrane</keyword>
<proteinExistence type="predicted"/>
<feature type="compositionally biased region" description="Basic and acidic residues" evidence="6">
    <location>
        <begin position="146"/>
        <end position="159"/>
    </location>
</feature>
<dbReference type="RefSeq" id="WP_380054397.1">
    <property type="nucleotide sequence ID" value="NZ_JBHLTC010000038.1"/>
</dbReference>
<keyword evidence="4 7" id="KW-1133">Transmembrane helix</keyword>
<evidence type="ECO:0000256" key="6">
    <source>
        <dbReference type="SAM" id="MobiDB-lite"/>
    </source>
</evidence>
<name>A0ABV6QVW0_9ACTN</name>
<evidence type="ECO:0000256" key="2">
    <source>
        <dbReference type="ARBA" id="ARBA00022475"/>
    </source>
</evidence>
<feature type="compositionally biased region" description="Polar residues" evidence="6">
    <location>
        <begin position="129"/>
        <end position="143"/>
    </location>
</feature>
<evidence type="ECO:0000256" key="5">
    <source>
        <dbReference type="ARBA" id="ARBA00023136"/>
    </source>
</evidence>
<feature type="transmembrane region" description="Helical" evidence="7">
    <location>
        <begin position="35"/>
        <end position="55"/>
    </location>
</feature>
<comment type="caution">
    <text evidence="9">The sequence shown here is derived from an EMBL/GenBank/DDBJ whole genome shotgun (WGS) entry which is preliminary data.</text>
</comment>